<evidence type="ECO:0000256" key="1">
    <source>
        <dbReference type="ARBA" id="ARBA00001968"/>
    </source>
</evidence>
<feature type="domain" description="HpcH/HpaI aldolase/citrate lyase" evidence="8">
    <location>
        <begin position="19"/>
        <end position="244"/>
    </location>
</feature>
<evidence type="ECO:0000256" key="2">
    <source>
        <dbReference type="ARBA" id="ARBA00005568"/>
    </source>
</evidence>
<evidence type="ECO:0000256" key="6">
    <source>
        <dbReference type="ARBA" id="ARBA00045074"/>
    </source>
</evidence>
<dbReference type="PANTHER" id="PTHR30502">
    <property type="entry name" value="2-KETO-3-DEOXY-L-RHAMNONATE ALDOLASE"/>
    <property type="match status" value="1"/>
</dbReference>
<reference evidence="9 10" key="1">
    <citation type="submission" date="2017-05" db="EMBL/GenBank/DDBJ databases">
        <authorList>
            <person name="Varghese N."/>
            <person name="Submissions S."/>
        </authorList>
    </citation>
    <scope>NUCLEOTIDE SEQUENCE [LARGE SCALE GENOMIC DNA]</scope>
    <source>
        <strain evidence="9 10">DSM 28009</strain>
    </source>
</reference>
<dbReference type="PANTHER" id="PTHR30502:SF0">
    <property type="entry name" value="PHOSPHOENOLPYRUVATE CARBOXYLASE FAMILY PROTEIN"/>
    <property type="match status" value="1"/>
</dbReference>
<dbReference type="GO" id="GO:0005737">
    <property type="term" value="C:cytoplasm"/>
    <property type="evidence" value="ECO:0007669"/>
    <property type="project" value="TreeGrafter"/>
</dbReference>
<dbReference type="GO" id="GO:0046872">
    <property type="term" value="F:metal ion binding"/>
    <property type="evidence" value="ECO:0007669"/>
    <property type="project" value="UniProtKB-KW"/>
</dbReference>
<dbReference type="Proteomes" id="UP000319555">
    <property type="component" value="Unassembled WGS sequence"/>
</dbReference>
<evidence type="ECO:0000256" key="3">
    <source>
        <dbReference type="ARBA" id="ARBA00022723"/>
    </source>
</evidence>
<dbReference type="OrthoDB" id="9802624at2"/>
<dbReference type="Gene3D" id="3.20.20.60">
    <property type="entry name" value="Phosphoenolpyruvate-binding domains"/>
    <property type="match status" value="1"/>
</dbReference>
<keyword evidence="4" id="KW-0456">Lyase</keyword>
<dbReference type="FunFam" id="3.20.20.60:FF:000004">
    <property type="entry name" value="5-keto-4-deoxy-D-glucarate aldolase"/>
    <property type="match status" value="1"/>
</dbReference>
<dbReference type="InterPro" id="IPR050251">
    <property type="entry name" value="HpcH-HpaI_aldolase"/>
</dbReference>
<sequence>MSASVNTFKQALKNGDHLIGCWSSFAEAVTAEIMGTAGFDWLVIDGEHAPNDIRSIRDQLIALAASPTHPVVRIPVGDTALIKMVLDAGAQTILVPIVESAEQARDLVRACHYPPQGVRGVGAMASRATQYGTVQDYIQTADDQICLLLQVENRAGIAALDAIAQVEGVDGVFIGPSDLSTDMGFQGNSAAPEVQAVIADAMKRIVAAGKAPGILGVTDEASQAYKDMGAQFQAVGIDVMLLTQAARALAARWKA</sequence>
<keyword evidence="10" id="KW-1185">Reference proteome</keyword>
<comment type="catalytic activity">
    <reaction evidence="6">
        <text>D-glyceraldehyde + pyruvate = 2-dehydro-3-deoxy-L-galactonate</text>
        <dbReference type="Rhea" id="RHEA:80055"/>
        <dbReference type="ChEBI" id="CHEBI:15361"/>
        <dbReference type="ChEBI" id="CHEBI:17378"/>
        <dbReference type="ChEBI" id="CHEBI:75545"/>
    </reaction>
</comment>
<evidence type="ECO:0000256" key="4">
    <source>
        <dbReference type="ARBA" id="ARBA00023239"/>
    </source>
</evidence>
<dbReference type="SUPFAM" id="SSF51621">
    <property type="entry name" value="Phosphoenolpyruvate/pyruvate domain"/>
    <property type="match status" value="1"/>
</dbReference>
<proteinExistence type="inferred from homology"/>
<dbReference type="InterPro" id="IPR015813">
    <property type="entry name" value="Pyrv/PenolPyrv_kinase-like_dom"/>
</dbReference>
<dbReference type="AlphaFoldDB" id="A0A521DKF5"/>
<keyword evidence="3" id="KW-0479">Metal-binding</keyword>
<comment type="similarity">
    <text evidence="2">Belongs to the HpcH/HpaI aldolase family.</text>
</comment>
<dbReference type="EMBL" id="FXTE01000006">
    <property type="protein sequence ID" value="SMO72108.1"/>
    <property type="molecule type" value="Genomic_DNA"/>
</dbReference>
<evidence type="ECO:0000256" key="5">
    <source>
        <dbReference type="ARBA" id="ARBA00023317"/>
    </source>
</evidence>
<comment type="cofactor">
    <cofactor evidence="1">
        <name>a divalent metal cation</name>
        <dbReference type="ChEBI" id="CHEBI:60240"/>
    </cofactor>
</comment>
<dbReference type="Pfam" id="PF03328">
    <property type="entry name" value="HpcH_HpaI"/>
    <property type="match status" value="1"/>
</dbReference>
<evidence type="ECO:0000313" key="9">
    <source>
        <dbReference type="EMBL" id="SMO72108.1"/>
    </source>
</evidence>
<dbReference type="GO" id="GO:0016832">
    <property type="term" value="F:aldehyde-lyase activity"/>
    <property type="evidence" value="ECO:0007669"/>
    <property type="project" value="TreeGrafter"/>
</dbReference>
<dbReference type="RefSeq" id="WP_142637558.1">
    <property type="nucleotide sequence ID" value="NZ_CANMDC010000025.1"/>
</dbReference>
<name>A0A521DKF5_9RHOB</name>
<accession>A0A521DKF5</accession>
<protein>
    <recommendedName>
        <fullName evidence="7">Hydroxypyruvate/pyruvate aldolase</fullName>
    </recommendedName>
</protein>
<organism evidence="9 10">
    <name type="scientific">Ruegeria faecimaris</name>
    <dbReference type="NCBI Taxonomy" id="686389"/>
    <lineage>
        <taxon>Bacteria</taxon>
        <taxon>Pseudomonadati</taxon>
        <taxon>Pseudomonadota</taxon>
        <taxon>Alphaproteobacteria</taxon>
        <taxon>Rhodobacterales</taxon>
        <taxon>Roseobacteraceae</taxon>
        <taxon>Ruegeria</taxon>
    </lineage>
</organism>
<evidence type="ECO:0000313" key="10">
    <source>
        <dbReference type="Proteomes" id="UP000319555"/>
    </source>
</evidence>
<evidence type="ECO:0000256" key="7">
    <source>
        <dbReference type="ARBA" id="ARBA00068169"/>
    </source>
</evidence>
<dbReference type="InterPro" id="IPR040442">
    <property type="entry name" value="Pyrv_kinase-like_dom_sf"/>
</dbReference>
<gene>
    <name evidence="9" type="ORF">SAMN06265380_106148</name>
</gene>
<dbReference type="InterPro" id="IPR005000">
    <property type="entry name" value="Aldolase/citrate-lyase_domain"/>
</dbReference>
<evidence type="ECO:0000259" key="8">
    <source>
        <dbReference type="Pfam" id="PF03328"/>
    </source>
</evidence>
<keyword evidence="5" id="KW-0670">Pyruvate</keyword>